<dbReference type="GeneID" id="71761544"/>
<keyword evidence="5" id="KW-1185">Reference proteome</keyword>
<accession>A0AAV3SJJ7</accession>
<dbReference type="KEGG" id="hdo:MUK72_06810"/>
<reference evidence="3" key="1">
    <citation type="journal article" date="2014" name="Int. J. Syst. Evol. Microbiol.">
        <title>Complete genome sequence of Corynebacterium casei LMG S-19264T (=DSM 44701T), isolated from a smear-ripened cheese.</title>
        <authorList>
            <consortium name="US DOE Joint Genome Institute (JGI-PGF)"/>
            <person name="Walter F."/>
            <person name="Albersmeier A."/>
            <person name="Kalinowski J."/>
            <person name="Ruckert C."/>
        </authorList>
    </citation>
    <scope>NUCLEOTIDE SEQUENCE</scope>
    <source>
        <strain evidence="3">JCM 12289</strain>
    </source>
</reference>
<dbReference type="EMBL" id="CP095005">
    <property type="protein sequence ID" value="UOO96407.1"/>
    <property type="molecule type" value="Genomic_DNA"/>
</dbReference>
<sequence>MSSAAAASDWVHLTGEERVLWAGMPSLYPAIPTFAIAFVLSIFGVWLFRDGSLPVLPSWLALVLVPFGALVAAWAYLSRWSTRYVFTTKAIYEKRGVLSRTVTQIRFDRIQNTAFEQSIVERTLSYGDIEVYTAGTGGVNLSLRDVPDPKRANALVTTRLGETARAKRPDRSTDERPTV</sequence>
<dbReference type="Proteomes" id="UP001500962">
    <property type="component" value="Unassembled WGS sequence"/>
</dbReference>
<evidence type="ECO:0000313" key="3">
    <source>
        <dbReference type="EMBL" id="GAA0468758.1"/>
    </source>
</evidence>
<keyword evidence="1" id="KW-0812">Transmembrane</keyword>
<evidence type="ECO:0000259" key="2">
    <source>
        <dbReference type="Pfam" id="PF03703"/>
    </source>
</evidence>
<feature type="transmembrane region" description="Helical" evidence="1">
    <location>
        <begin position="27"/>
        <end position="47"/>
    </location>
</feature>
<reference evidence="4" key="2">
    <citation type="submission" date="2022-04" db="EMBL/GenBank/DDBJ databases">
        <title>Sequencing and genomic assembly of Halococcus dombrowskii.</title>
        <authorList>
            <person name="Lim S.W."/>
            <person name="MacLea K.S."/>
        </authorList>
    </citation>
    <scope>NUCLEOTIDE SEQUENCE</scope>
    <source>
        <strain evidence="4">H4</strain>
    </source>
</reference>
<dbReference type="RefSeq" id="WP_244705082.1">
    <property type="nucleotide sequence ID" value="NZ_BAAADN010000043.1"/>
</dbReference>
<dbReference type="Proteomes" id="UP000830542">
    <property type="component" value="Chromosome"/>
</dbReference>
<dbReference type="Pfam" id="PF03703">
    <property type="entry name" value="bPH_2"/>
    <property type="match status" value="1"/>
</dbReference>
<reference evidence="3" key="3">
    <citation type="submission" date="2023-12" db="EMBL/GenBank/DDBJ databases">
        <authorList>
            <person name="Sun Q."/>
            <person name="Inoue M."/>
        </authorList>
    </citation>
    <scope>NUCLEOTIDE SEQUENCE</scope>
    <source>
        <strain evidence="3">JCM 12289</strain>
    </source>
</reference>
<protein>
    <submittedName>
        <fullName evidence="4">PH domain-containing protein</fullName>
    </submittedName>
</protein>
<feature type="transmembrane region" description="Helical" evidence="1">
    <location>
        <begin position="59"/>
        <end position="77"/>
    </location>
</feature>
<keyword evidence="1" id="KW-0472">Membrane</keyword>
<evidence type="ECO:0000313" key="6">
    <source>
        <dbReference type="Proteomes" id="UP001500962"/>
    </source>
</evidence>
<name>A0AAV3SJJ7_HALDO</name>
<gene>
    <name evidence="3" type="ORF">GCM10008985_27250</name>
    <name evidence="4" type="ORF">MUK72_06810</name>
</gene>
<dbReference type="PANTHER" id="PTHR37938:SF1">
    <property type="entry name" value="BLL0215 PROTEIN"/>
    <property type="match status" value="1"/>
</dbReference>
<evidence type="ECO:0000313" key="4">
    <source>
        <dbReference type="EMBL" id="UOO96407.1"/>
    </source>
</evidence>
<evidence type="ECO:0000313" key="5">
    <source>
        <dbReference type="Proteomes" id="UP000830542"/>
    </source>
</evidence>
<organism evidence="3 6">
    <name type="scientific">Halococcus dombrowskii</name>
    <dbReference type="NCBI Taxonomy" id="179637"/>
    <lineage>
        <taxon>Archaea</taxon>
        <taxon>Methanobacteriati</taxon>
        <taxon>Methanobacteriota</taxon>
        <taxon>Stenosarchaea group</taxon>
        <taxon>Halobacteria</taxon>
        <taxon>Halobacteriales</taxon>
        <taxon>Halococcaceae</taxon>
        <taxon>Halococcus</taxon>
    </lineage>
</organism>
<dbReference type="EMBL" id="BAAADN010000043">
    <property type="protein sequence ID" value="GAA0468758.1"/>
    <property type="molecule type" value="Genomic_DNA"/>
</dbReference>
<dbReference type="PANTHER" id="PTHR37938">
    <property type="entry name" value="BLL0215 PROTEIN"/>
    <property type="match status" value="1"/>
</dbReference>
<dbReference type="AlphaFoldDB" id="A0AAV3SJJ7"/>
<dbReference type="InterPro" id="IPR005182">
    <property type="entry name" value="YdbS-like_PH"/>
</dbReference>
<keyword evidence="1" id="KW-1133">Transmembrane helix</keyword>
<proteinExistence type="predicted"/>
<evidence type="ECO:0000256" key="1">
    <source>
        <dbReference type="SAM" id="Phobius"/>
    </source>
</evidence>
<feature type="domain" description="YdbS-like PH" evidence="2">
    <location>
        <begin position="81"/>
        <end position="151"/>
    </location>
</feature>